<reference evidence="5" key="1">
    <citation type="submission" date="2018-03" db="EMBL/GenBank/DDBJ databases">
        <authorList>
            <person name="Guldener U."/>
        </authorList>
    </citation>
    <scope>NUCLEOTIDE SEQUENCE</scope>
</reference>
<evidence type="ECO:0000256" key="2">
    <source>
        <dbReference type="ARBA" id="ARBA00022630"/>
    </source>
</evidence>
<sequence length="319" mass="33946">MATPLLDVLIVGGGPAGLSLAGALARQLYTAVVFDNGTYRNARATHMHNVLGWDHQSPEAFRAKGREDILSRYETITVESTTIQQVRKIDAGFEATNDKGQTWTGRKLALATGVRDTFPDIPGFADCWGRGIFHCLYCHGYEQRGQRSVGVLMTGFITTAEKGMHMGHMARRLAGNVVLYTNGSETLADELKSALMKDKNSEDGTITVDSRAISTLRMGTQSESSVVITFSEGGEAEEGFLVNAPVTKVNSPLAEQLSLELSDGGDILTTPPFFESSVPGVFAIGDCGVQMKAVPVATYSGTMAAAGIGFQIIGEGSGL</sequence>
<dbReference type="PRINTS" id="PR00469">
    <property type="entry name" value="PNDRDTASEII"/>
</dbReference>
<keyword evidence="3" id="KW-0560">Oxidoreductase</keyword>
<dbReference type="Pfam" id="PF07992">
    <property type="entry name" value="Pyr_redox_2"/>
    <property type="match status" value="1"/>
</dbReference>
<evidence type="ECO:0000256" key="1">
    <source>
        <dbReference type="ARBA" id="ARBA00009333"/>
    </source>
</evidence>
<dbReference type="EMBL" id="ONZQ02000015">
    <property type="protein sequence ID" value="SPO06241.1"/>
    <property type="molecule type" value="Genomic_DNA"/>
</dbReference>
<dbReference type="Proteomes" id="UP001187682">
    <property type="component" value="Unassembled WGS sequence"/>
</dbReference>
<name>A0AAE8SYU4_9PEZI</name>
<evidence type="ECO:0000259" key="4">
    <source>
        <dbReference type="Pfam" id="PF07992"/>
    </source>
</evidence>
<dbReference type="PRINTS" id="PR00368">
    <property type="entry name" value="FADPNR"/>
</dbReference>
<gene>
    <name evidence="5" type="ORF">DNG_08930</name>
</gene>
<evidence type="ECO:0000313" key="5">
    <source>
        <dbReference type="EMBL" id="SPO06241.1"/>
    </source>
</evidence>
<feature type="domain" description="FAD/NAD(P)-binding" evidence="4">
    <location>
        <begin position="7"/>
        <end position="301"/>
    </location>
</feature>
<keyword evidence="2" id="KW-0285">Flavoprotein</keyword>
<dbReference type="SUPFAM" id="SSF51905">
    <property type="entry name" value="FAD/NAD(P)-binding domain"/>
    <property type="match status" value="1"/>
</dbReference>
<protein>
    <submittedName>
        <fullName evidence="5">Related to thioredoxin reductase</fullName>
    </submittedName>
</protein>
<dbReference type="PANTHER" id="PTHR48105">
    <property type="entry name" value="THIOREDOXIN REDUCTASE 1-RELATED-RELATED"/>
    <property type="match status" value="1"/>
</dbReference>
<keyword evidence="6" id="KW-1185">Reference proteome</keyword>
<dbReference type="InterPro" id="IPR050097">
    <property type="entry name" value="Ferredoxin-NADP_redctase_2"/>
</dbReference>
<evidence type="ECO:0000313" key="6">
    <source>
        <dbReference type="Proteomes" id="UP001187682"/>
    </source>
</evidence>
<proteinExistence type="inferred from homology"/>
<dbReference type="GO" id="GO:0097237">
    <property type="term" value="P:cellular response to toxic substance"/>
    <property type="evidence" value="ECO:0007669"/>
    <property type="project" value="UniProtKB-ARBA"/>
</dbReference>
<accession>A0AAE8SYU4</accession>
<dbReference type="GO" id="GO:0016491">
    <property type="term" value="F:oxidoreductase activity"/>
    <property type="evidence" value="ECO:0007669"/>
    <property type="project" value="UniProtKB-KW"/>
</dbReference>
<evidence type="ECO:0000256" key="3">
    <source>
        <dbReference type="ARBA" id="ARBA00023002"/>
    </source>
</evidence>
<comment type="similarity">
    <text evidence="1">Belongs to the class-II pyridine nucleotide-disulfide oxidoreductase family.</text>
</comment>
<dbReference type="AlphaFoldDB" id="A0AAE8SYU4"/>
<dbReference type="InterPro" id="IPR036188">
    <property type="entry name" value="FAD/NAD-bd_sf"/>
</dbReference>
<comment type="caution">
    <text evidence="5">The sequence shown here is derived from an EMBL/GenBank/DDBJ whole genome shotgun (WGS) entry which is preliminary data.</text>
</comment>
<dbReference type="Gene3D" id="3.50.50.60">
    <property type="entry name" value="FAD/NAD(P)-binding domain"/>
    <property type="match status" value="2"/>
</dbReference>
<dbReference type="InterPro" id="IPR023753">
    <property type="entry name" value="FAD/NAD-binding_dom"/>
</dbReference>
<organism evidence="5 6">
    <name type="scientific">Cephalotrichum gorgonifer</name>
    <dbReference type="NCBI Taxonomy" id="2041049"/>
    <lineage>
        <taxon>Eukaryota</taxon>
        <taxon>Fungi</taxon>
        <taxon>Dikarya</taxon>
        <taxon>Ascomycota</taxon>
        <taxon>Pezizomycotina</taxon>
        <taxon>Sordariomycetes</taxon>
        <taxon>Hypocreomycetidae</taxon>
        <taxon>Microascales</taxon>
        <taxon>Microascaceae</taxon>
        <taxon>Cephalotrichum</taxon>
    </lineage>
</organism>